<comment type="function">
    <text evidence="6">Destroys radicals which are normally produced within the cells and which are toxic to biological systems.</text>
</comment>
<feature type="binding site" evidence="5">
    <location>
        <position position="64"/>
    </location>
    <ligand>
        <name>Mn(2+)</name>
        <dbReference type="ChEBI" id="CHEBI:29035"/>
    </ligand>
</feature>
<evidence type="ECO:0000259" key="7">
    <source>
        <dbReference type="Pfam" id="PF00081"/>
    </source>
</evidence>
<keyword evidence="3 5" id="KW-0479">Metal-binding</keyword>
<accession>A0A927EFZ7</accession>
<proteinExistence type="inferred from homology"/>
<dbReference type="Gene3D" id="3.55.40.20">
    <property type="entry name" value="Iron/manganese superoxide dismutase, C-terminal domain"/>
    <property type="match status" value="1"/>
</dbReference>
<dbReference type="RefSeq" id="WP_191125752.1">
    <property type="nucleotide sequence ID" value="NZ_JACXWY010000024.1"/>
</dbReference>
<dbReference type="EC" id="1.15.1.1" evidence="2 6"/>
<evidence type="ECO:0000256" key="1">
    <source>
        <dbReference type="ARBA" id="ARBA00008714"/>
    </source>
</evidence>
<dbReference type="InterPro" id="IPR036314">
    <property type="entry name" value="SOD_C_sf"/>
</dbReference>
<evidence type="ECO:0000259" key="8">
    <source>
        <dbReference type="Pfam" id="PF02777"/>
    </source>
</evidence>
<dbReference type="InterPro" id="IPR019833">
    <property type="entry name" value="Mn/Fe_SOD_BS"/>
</dbReference>
<gene>
    <name evidence="9" type="ORF">IED13_24490</name>
</gene>
<dbReference type="InterPro" id="IPR001189">
    <property type="entry name" value="Mn/Fe_SOD"/>
</dbReference>
<dbReference type="InterPro" id="IPR036324">
    <property type="entry name" value="Mn/Fe_SOD_N_sf"/>
</dbReference>
<protein>
    <recommendedName>
        <fullName evidence="2 6">Superoxide dismutase</fullName>
        <ecNumber evidence="2 6">1.15.1.1</ecNumber>
    </recommendedName>
</protein>
<comment type="caution">
    <text evidence="9">The sequence shown here is derived from an EMBL/GenBank/DDBJ whole genome shotgun (WGS) entry which is preliminary data.</text>
</comment>
<dbReference type="InterPro" id="IPR019832">
    <property type="entry name" value="Mn/Fe_SOD_C"/>
</dbReference>
<comment type="similarity">
    <text evidence="1 6">Belongs to the iron/manganese superoxide dismutase family.</text>
</comment>
<dbReference type="InterPro" id="IPR019831">
    <property type="entry name" value="Mn/Fe_SOD_N"/>
</dbReference>
<dbReference type="Proteomes" id="UP000619295">
    <property type="component" value="Unassembled WGS sequence"/>
</dbReference>
<evidence type="ECO:0000256" key="6">
    <source>
        <dbReference type="RuleBase" id="RU000414"/>
    </source>
</evidence>
<name>A0A927EFZ7_9HYPH</name>
<feature type="binding site" evidence="5">
    <location>
        <position position="119"/>
    </location>
    <ligand>
        <name>Mn(2+)</name>
        <dbReference type="ChEBI" id="CHEBI:29035"/>
    </ligand>
</feature>
<dbReference type="GO" id="GO:0046872">
    <property type="term" value="F:metal ion binding"/>
    <property type="evidence" value="ECO:0007669"/>
    <property type="project" value="UniProtKB-KW"/>
</dbReference>
<dbReference type="Pfam" id="PF02777">
    <property type="entry name" value="Sod_Fe_C"/>
    <property type="match status" value="1"/>
</dbReference>
<dbReference type="InterPro" id="IPR006311">
    <property type="entry name" value="TAT_signal"/>
</dbReference>
<dbReference type="SUPFAM" id="SSF54719">
    <property type="entry name" value="Fe,Mn superoxide dismutase (SOD), C-terminal domain"/>
    <property type="match status" value="1"/>
</dbReference>
<dbReference type="Gene3D" id="1.10.287.990">
    <property type="entry name" value="Fe,Mn superoxide dismutase (SOD) domain"/>
    <property type="match status" value="1"/>
</dbReference>
<organism evidence="9 10">
    <name type="scientific">Bosea spartocytisi</name>
    <dbReference type="NCBI Taxonomy" id="2773451"/>
    <lineage>
        <taxon>Bacteria</taxon>
        <taxon>Pseudomonadati</taxon>
        <taxon>Pseudomonadota</taxon>
        <taxon>Alphaproteobacteria</taxon>
        <taxon>Hyphomicrobiales</taxon>
        <taxon>Boseaceae</taxon>
        <taxon>Bosea</taxon>
    </lineage>
</organism>
<evidence type="ECO:0000256" key="4">
    <source>
        <dbReference type="ARBA" id="ARBA00023002"/>
    </source>
</evidence>
<dbReference type="GO" id="GO:0004784">
    <property type="term" value="F:superoxide dismutase activity"/>
    <property type="evidence" value="ECO:0007669"/>
    <property type="project" value="UniProtKB-EC"/>
</dbReference>
<evidence type="ECO:0000313" key="9">
    <source>
        <dbReference type="EMBL" id="MBD3848869.1"/>
    </source>
</evidence>
<dbReference type="EMBL" id="JACXWY010000024">
    <property type="protein sequence ID" value="MBD3848869.1"/>
    <property type="molecule type" value="Genomic_DNA"/>
</dbReference>
<evidence type="ECO:0000256" key="3">
    <source>
        <dbReference type="ARBA" id="ARBA00022723"/>
    </source>
</evidence>
<reference evidence="9" key="1">
    <citation type="submission" date="2020-09" db="EMBL/GenBank/DDBJ databases">
        <title>Bosea spartocytisi sp. nov. a root nodule endophyte of Spartocytisus supranubius in the high mountain ecosystem fo the Teide National Park (Canary Islands, Spain).</title>
        <authorList>
            <person name="Pulido-Suarez L."/>
            <person name="Peix A."/>
            <person name="Igual J.M."/>
            <person name="Socas-Perez N."/>
            <person name="Velazquez E."/>
            <person name="Flores-Felix J.D."/>
            <person name="Leon-Barrios M."/>
        </authorList>
    </citation>
    <scope>NUCLEOTIDE SEQUENCE</scope>
    <source>
        <strain evidence="9">SSUT16</strain>
    </source>
</reference>
<evidence type="ECO:0000256" key="5">
    <source>
        <dbReference type="PIRSR" id="PIRSR000349-1"/>
    </source>
</evidence>
<dbReference type="SUPFAM" id="SSF46609">
    <property type="entry name" value="Fe,Mn superoxide dismutase (SOD), N-terminal domain"/>
    <property type="match status" value="1"/>
</dbReference>
<feature type="domain" description="Manganese/iron superoxide dismutase C-terminal" evidence="8">
    <location>
        <begin position="133"/>
        <end position="233"/>
    </location>
</feature>
<comment type="catalytic activity">
    <reaction evidence="6">
        <text>2 superoxide + 2 H(+) = H2O2 + O2</text>
        <dbReference type="Rhea" id="RHEA:20696"/>
        <dbReference type="ChEBI" id="CHEBI:15378"/>
        <dbReference type="ChEBI" id="CHEBI:15379"/>
        <dbReference type="ChEBI" id="CHEBI:16240"/>
        <dbReference type="ChEBI" id="CHEBI:18421"/>
        <dbReference type="EC" id="1.15.1.1"/>
    </reaction>
</comment>
<dbReference type="PANTHER" id="PTHR43595:SF2">
    <property type="entry name" value="SMALL RIBOSOMAL SUBUNIT PROTEIN MS42"/>
    <property type="match status" value="1"/>
</dbReference>
<dbReference type="PROSITE" id="PS00088">
    <property type="entry name" value="SOD_MN"/>
    <property type="match status" value="1"/>
</dbReference>
<sequence>MGLERRQFLGAAIALAAAAASDSAFGHVLDRSKPLGGMPFALPSLPYPYDSLEACIDAQTVELHHDKHHAAYVNNLNEAAKAVPQIASQPMELILANLMELPEEFRSIVRNNMGGHANHTMYWDVLGGKGGTPQGDVLSAIDRDLGGIEKLRADFDAAGMRVFGSGWVFVTVTRDGKLALESRPNQDSPLMDGKRVLFGNDVWEHAYYLRYQNRRTDYLHAWWSVVNWSRISDRYEAARAGTLTI</sequence>
<feature type="domain" description="Manganese/iron superoxide dismutase N-terminal" evidence="7">
    <location>
        <begin position="40"/>
        <end position="126"/>
    </location>
</feature>
<dbReference type="PRINTS" id="PR01703">
    <property type="entry name" value="MNSODISMTASE"/>
</dbReference>
<keyword evidence="4 6" id="KW-0560">Oxidoreductase</keyword>
<dbReference type="PANTHER" id="PTHR43595">
    <property type="entry name" value="37S RIBOSOMAL PROTEIN S26, MITOCHONDRIAL"/>
    <property type="match status" value="1"/>
</dbReference>
<dbReference type="AlphaFoldDB" id="A0A927EFZ7"/>
<feature type="binding site" evidence="5">
    <location>
        <position position="205"/>
    </location>
    <ligand>
        <name>Mn(2+)</name>
        <dbReference type="ChEBI" id="CHEBI:29035"/>
    </ligand>
</feature>
<feature type="binding site" evidence="5">
    <location>
        <position position="201"/>
    </location>
    <ligand>
        <name>Mn(2+)</name>
        <dbReference type="ChEBI" id="CHEBI:29035"/>
    </ligand>
</feature>
<evidence type="ECO:0000313" key="10">
    <source>
        <dbReference type="Proteomes" id="UP000619295"/>
    </source>
</evidence>
<dbReference type="FunFam" id="1.10.287.990:FF:000001">
    <property type="entry name" value="Superoxide dismutase"/>
    <property type="match status" value="1"/>
</dbReference>
<dbReference type="GO" id="GO:0005737">
    <property type="term" value="C:cytoplasm"/>
    <property type="evidence" value="ECO:0007669"/>
    <property type="project" value="TreeGrafter"/>
</dbReference>
<evidence type="ECO:0000256" key="2">
    <source>
        <dbReference type="ARBA" id="ARBA00012682"/>
    </source>
</evidence>
<dbReference type="PIRSF" id="PIRSF000349">
    <property type="entry name" value="SODismutase"/>
    <property type="match status" value="1"/>
</dbReference>
<dbReference type="PROSITE" id="PS51318">
    <property type="entry name" value="TAT"/>
    <property type="match status" value="1"/>
</dbReference>
<keyword evidence="10" id="KW-1185">Reference proteome</keyword>
<dbReference type="Pfam" id="PF00081">
    <property type="entry name" value="Sod_Fe_N"/>
    <property type="match status" value="1"/>
</dbReference>